<dbReference type="RefSeq" id="WP_119010073.1">
    <property type="nucleotide sequence ID" value="NZ_BJXK01000007.1"/>
</dbReference>
<organism evidence="1 2">
    <name type="scientific">Vibrio superstes NBRC 103154</name>
    <dbReference type="NCBI Taxonomy" id="1219062"/>
    <lineage>
        <taxon>Bacteria</taxon>
        <taxon>Pseudomonadati</taxon>
        <taxon>Pseudomonadota</taxon>
        <taxon>Gammaproteobacteria</taxon>
        <taxon>Vibrionales</taxon>
        <taxon>Vibrionaceae</taxon>
        <taxon>Vibrio</taxon>
    </lineage>
</organism>
<accession>A0A511QRD5</accession>
<dbReference type="InterPro" id="IPR003489">
    <property type="entry name" value="RHF/RaiA"/>
</dbReference>
<dbReference type="EMBL" id="BJXK01000007">
    <property type="protein sequence ID" value="GEM79909.1"/>
    <property type="molecule type" value="Genomic_DNA"/>
</dbReference>
<dbReference type="AlphaFoldDB" id="A0A511QRD5"/>
<dbReference type="Gene3D" id="3.30.160.100">
    <property type="entry name" value="Ribosome hibernation promotion factor-like"/>
    <property type="match status" value="1"/>
</dbReference>
<dbReference type="InterPro" id="IPR036567">
    <property type="entry name" value="RHF-like"/>
</dbReference>
<gene>
    <name evidence="1" type="ORF">VSU01S_21540</name>
</gene>
<dbReference type="SUPFAM" id="SSF69754">
    <property type="entry name" value="Ribosome binding protein Y (YfiA homologue)"/>
    <property type="match status" value="1"/>
</dbReference>
<dbReference type="Proteomes" id="UP000321113">
    <property type="component" value="Unassembled WGS sequence"/>
</dbReference>
<reference evidence="1 2" key="1">
    <citation type="submission" date="2019-07" db="EMBL/GenBank/DDBJ databases">
        <title>Whole genome shotgun sequence of Vibrio superstes NBRC 103154.</title>
        <authorList>
            <person name="Hosoyama A."/>
            <person name="Uohara A."/>
            <person name="Ohji S."/>
            <person name="Ichikawa N."/>
        </authorList>
    </citation>
    <scope>NUCLEOTIDE SEQUENCE [LARGE SCALE GENOMIC DNA]</scope>
    <source>
        <strain evidence="1 2">NBRC 103154</strain>
    </source>
</reference>
<name>A0A511QRD5_9VIBR</name>
<comment type="caution">
    <text evidence="1">The sequence shown here is derived from an EMBL/GenBank/DDBJ whole genome shotgun (WGS) entry which is preliminary data.</text>
</comment>
<evidence type="ECO:0008006" key="3">
    <source>
        <dbReference type="Google" id="ProtNLM"/>
    </source>
</evidence>
<dbReference type="Pfam" id="PF02482">
    <property type="entry name" value="Ribosomal_S30AE"/>
    <property type="match status" value="1"/>
</dbReference>
<proteinExistence type="predicted"/>
<evidence type="ECO:0000313" key="1">
    <source>
        <dbReference type="EMBL" id="GEM79909.1"/>
    </source>
</evidence>
<evidence type="ECO:0000313" key="2">
    <source>
        <dbReference type="Proteomes" id="UP000321113"/>
    </source>
</evidence>
<dbReference type="OrthoDB" id="5906163at2"/>
<sequence length="105" mass="12278">MNITAKGVTLTESMKTLVAERFTHLESHTPDMDKMHCHITYHESYQEFECEVSVHHGKKTLFAKERGAEFKSTLMHTFYAVEHQLEKQKTQQISKQKHSSMPLEQ</sequence>
<keyword evidence="2" id="KW-1185">Reference proteome</keyword>
<protein>
    <recommendedName>
        <fullName evidence="3">Ribosomal subunit interface protein</fullName>
    </recommendedName>
</protein>